<organism evidence="2 3">
    <name type="scientific">Senna tora</name>
    <dbReference type="NCBI Taxonomy" id="362788"/>
    <lineage>
        <taxon>Eukaryota</taxon>
        <taxon>Viridiplantae</taxon>
        <taxon>Streptophyta</taxon>
        <taxon>Embryophyta</taxon>
        <taxon>Tracheophyta</taxon>
        <taxon>Spermatophyta</taxon>
        <taxon>Magnoliopsida</taxon>
        <taxon>eudicotyledons</taxon>
        <taxon>Gunneridae</taxon>
        <taxon>Pentapetalae</taxon>
        <taxon>rosids</taxon>
        <taxon>fabids</taxon>
        <taxon>Fabales</taxon>
        <taxon>Fabaceae</taxon>
        <taxon>Caesalpinioideae</taxon>
        <taxon>Cassia clade</taxon>
        <taxon>Senna</taxon>
    </lineage>
</organism>
<sequence length="21" mass="2223">MKSTINLAGREASNTEEFAGP</sequence>
<dbReference type="Proteomes" id="UP000634136">
    <property type="component" value="Unassembled WGS sequence"/>
</dbReference>
<name>A0A834TMI9_9FABA</name>
<reference evidence="2" key="1">
    <citation type="submission" date="2020-09" db="EMBL/GenBank/DDBJ databases">
        <title>Genome-Enabled Discovery of Anthraquinone Biosynthesis in Senna tora.</title>
        <authorList>
            <person name="Kang S.-H."/>
            <person name="Pandey R.P."/>
            <person name="Lee C.-M."/>
            <person name="Sim J.-S."/>
            <person name="Jeong J.-T."/>
            <person name="Choi B.-S."/>
            <person name="Jung M."/>
            <person name="Ginzburg D."/>
            <person name="Zhao K."/>
            <person name="Won S.Y."/>
            <person name="Oh T.-J."/>
            <person name="Yu Y."/>
            <person name="Kim N.-H."/>
            <person name="Lee O.R."/>
            <person name="Lee T.-H."/>
            <person name="Bashyal P."/>
            <person name="Kim T.-S."/>
            <person name="Lee W.-H."/>
            <person name="Kawkins C."/>
            <person name="Kim C.-K."/>
            <person name="Kim J.S."/>
            <person name="Ahn B.O."/>
            <person name="Rhee S.Y."/>
            <person name="Sohng J.K."/>
        </authorList>
    </citation>
    <scope>NUCLEOTIDE SEQUENCE</scope>
    <source>
        <tissue evidence="2">Leaf</tissue>
    </source>
</reference>
<keyword evidence="3" id="KW-1185">Reference proteome</keyword>
<proteinExistence type="predicted"/>
<protein>
    <submittedName>
        <fullName evidence="2">Uncharacterized protein</fullName>
    </submittedName>
</protein>
<comment type="caution">
    <text evidence="2">The sequence shown here is derived from an EMBL/GenBank/DDBJ whole genome shotgun (WGS) entry which is preliminary data.</text>
</comment>
<accession>A0A834TMI9</accession>
<evidence type="ECO:0000313" key="2">
    <source>
        <dbReference type="EMBL" id="KAF7820124.1"/>
    </source>
</evidence>
<evidence type="ECO:0000256" key="1">
    <source>
        <dbReference type="SAM" id="MobiDB-lite"/>
    </source>
</evidence>
<dbReference type="EMBL" id="JAAIUW010000008">
    <property type="protein sequence ID" value="KAF7820124.1"/>
    <property type="molecule type" value="Genomic_DNA"/>
</dbReference>
<dbReference type="AlphaFoldDB" id="A0A834TMI9"/>
<feature type="region of interest" description="Disordered" evidence="1">
    <location>
        <begin position="1"/>
        <end position="21"/>
    </location>
</feature>
<gene>
    <name evidence="2" type="ORF">G2W53_025579</name>
</gene>
<evidence type="ECO:0000313" key="3">
    <source>
        <dbReference type="Proteomes" id="UP000634136"/>
    </source>
</evidence>